<name>A0ABM7X3S7_9BACT</name>
<reference evidence="3" key="1">
    <citation type="journal article" date="2022" name="Int. J. Syst. Evol. Microbiol.">
        <title>Anaeromyxobacter oryzae sp. nov., Anaeromyxobacter diazotrophicus sp. nov. and Anaeromyxobacter paludicola sp. nov., isolated from paddy soils.</title>
        <authorList>
            <person name="Itoh H."/>
            <person name="Xu Z."/>
            <person name="Mise K."/>
            <person name="Masuda Y."/>
            <person name="Ushijima N."/>
            <person name="Hayakawa C."/>
            <person name="Shiratori Y."/>
            <person name="Senoo K."/>
        </authorList>
    </citation>
    <scope>NUCLEOTIDE SEQUENCE [LARGE SCALE GENOMIC DNA]</scope>
    <source>
        <strain evidence="3">Red232</strain>
    </source>
</reference>
<accession>A0ABM7X3S7</accession>
<evidence type="ECO:0000256" key="1">
    <source>
        <dbReference type="SAM" id="Phobius"/>
    </source>
</evidence>
<sequence length="160" mass="17579">MKEPVRPDPLAAAQRVKDLARDLARDLAQDVADGYRKSTRFFRLRAAVVGTWFCLSALTLWLACPSSGNALGAEVTVSFEDPLQTYVLVANTSADIWTDVILTLDGEWSYEKKTVRDGERIVVATAKFTRDGAAAAGDMKPKTLTIRCEQGKVTTRLATR</sequence>
<proteinExistence type="predicted"/>
<keyword evidence="3" id="KW-1185">Reference proteome</keyword>
<dbReference type="Proteomes" id="UP001162891">
    <property type="component" value="Chromosome"/>
</dbReference>
<keyword evidence="1" id="KW-0472">Membrane</keyword>
<organism evidence="2 3">
    <name type="scientific">Anaeromyxobacter oryzae</name>
    <dbReference type="NCBI Taxonomy" id="2918170"/>
    <lineage>
        <taxon>Bacteria</taxon>
        <taxon>Pseudomonadati</taxon>
        <taxon>Myxococcota</taxon>
        <taxon>Myxococcia</taxon>
        <taxon>Myxococcales</taxon>
        <taxon>Cystobacterineae</taxon>
        <taxon>Anaeromyxobacteraceae</taxon>
        <taxon>Anaeromyxobacter</taxon>
    </lineage>
</organism>
<keyword evidence="1" id="KW-0812">Transmembrane</keyword>
<keyword evidence="1" id="KW-1133">Transmembrane helix</keyword>
<evidence type="ECO:0000313" key="2">
    <source>
        <dbReference type="EMBL" id="BDG06451.1"/>
    </source>
</evidence>
<dbReference type="RefSeq" id="WP_248356397.1">
    <property type="nucleotide sequence ID" value="NZ_AP025591.1"/>
</dbReference>
<gene>
    <name evidence="2" type="ORF">AMOR_54470</name>
</gene>
<evidence type="ECO:0000313" key="3">
    <source>
        <dbReference type="Proteomes" id="UP001162891"/>
    </source>
</evidence>
<dbReference type="EMBL" id="AP025591">
    <property type="protein sequence ID" value="BDG06451.1"/>
    <property type="molecule type" value="Genomic_DNA"/>
</dbReference>
<feature type="transmembrane region" description="Helical" evidence="1">
    <location>
        <begin position="44"/>
        <end position="63"/>
    </location>
</feature>
<protein>
    <submittedName>
        <fullName evidence="2">Uncharacterized protein</fullName>
    </submittedName>
</protein>